<dbReference type="GeneID" id="81362999"/>
<dbReference type="EMBL" id="JAPQKI010000011">
    <property type="protein sequence ID" value="KAJ5082486.1"/>
    <property type="molecule type" value="Genomic_DNA"/>
</dbReference>
<dbReference type="Pfam" id="PF13093">
    <property type="entry name" value="FTA4"/>
    <property type="match status" value="1"/>
</dbReference>
<dbReference type="PANTHER" id="PTHR42040">
    <property type="entry name" value="INNER KINETOCHORE SUBUNIT FTA4"/>
    <property type="match status" value="1"/>
</dbReference>
<dbReference type="Proteomes" id="UP001149074">
    <property type="component" value="Unassembled WGS sequence"/>
</dbReference>
<keyword evidence="1" id="KW-0175">Coiled coil</keyword>
<feature type="coiled-coil region" evidence="1">
    <location>
        <begin position="137"/>
        <end position="174"/>
    </location>
</feature>
<reference evidence="2" key="2">
    <citation type="journal article" date="2023" name="IMA Fungus">
        <title>Comparative genomic study of the Penicillium genus elucidates a diverse pangenome and 15 lateral gene transfer events.</title>
        <authorList>
            <person name="Petersen C."/>
            <person name="Sorensen T."/>
            <person name="Nielsen M.R."/>
            <person name="Sondergaard T.E."/>
            <person name="Sorensen J.L."/>
            <person name="Fitzpatrick D.A."/>
            <person name="Frisvad J.C."/>
            <person name="Nielsen K.L."/>
        </authorList>
    </citation>
    <scope>NUCLEOTIDE SEQUENCE</scope>
    <source>
        <strain evidence="2">IBT 30761</strain>
    </source>
</reference>
<dbReference type="InterPro" id="IPR025207">
    <property type="entry name" value="Sim4_Fta4"/>
</dbReference>
<proteinExistence type="predicted"/>
<name>A0A9W9JV38_9EURO</name>
<evidence type="ECO:0000313" key="3">
    <source>
        <dbReference type="Proteomes" id="UP001149074"/>
    </source>
</evidence>
<protein>
    <recommendedName>
        <fullName evidence="4">Kinetochore protein fta4</fullName>
    </recommendedName>
</protein>
<keyword evidence="3" id="KW-1185">Reference proteome</keyword>
<comment type="caution">
    <text evidence="2">The sequence shown here is derived from an EMBL/GenBank/DDBJ whole genome shotgun (WGS) entry which is preliminary data.</text>
</comment>
<dbReference type="GO" id="GO:0031511">
    <property type="term" value="C:Mis6-Sim4 complex"/>
    <property type="evidence" value="ECO:0007669"/>
    <property type="project" value="InterPro"/>
</dbReference>
<organism evidence="2 3">
    <name type="scientific">Penicillium argentinense</name>
    <dbReference type="NCBI Taxonomy" id="1131581"/>
    <lineage>
        <taxon>Eukaryota</taxon>
        <taxon>Fungi</taxon>
        <taxon>Dikarya</taxon>
        <taxon>Ascomycota</taxon>
        <taxon>Pezizomycotina</taxon>
        <taxon>Eurotiomycetes</taxon>
        <taxon>Eurotiomycetidae</taxon>
        <taxon>Eurotiales</taxon>
        <taxon>Aspergillaceae</taxon>
        <taxon>Penicillium</taxon>
    </lineage>
</organism>
<accession>A0A9W9JV38</accession>
<evidence type="ECO:0000313" key="2">
    <source>
        <dbReference type="EMBL" id="KAJ5082486.1"/>
    </source>
</evidence>
<gene>
    <name evidence="2" type="ORF">N7532_011529</name>
</gene>
<evidence type="ECO:0008006" key="4">
    <source>
        <dbReference type="Google" id="ProtNLM"/>
    </source>
</evidence>
<dbReference type="RefSeq" id="XP_056469008.1">
    <property type="nucleotide sequence ID" value="XM_056624020.1"/>
</dbReference>
<feature type="non-terminal residue" evidence="2">
    <location>
        <position position="1"/>
    </location>
</feature>
<dbReference type="PANTHER" id="PTHR42040:SF1">
    <property type="entry name" value="INNER KINETOCHORE SUBUNIT FTA4"/>
    <property type="match status" value="1"/>
</dbReference>
<evidence type="ECO:0000256" key="1">
    <source>
        <dbReference type="SAM" id="Coils"/>
    </source>
</evidence>
<sequence length="245" mass="28134">MDSTRTITELKSAFIRSQVRIISESLELPEDWQNYAVETDEGELSGKVIEDVLYKVNAAAKQHNRVVYSSQAIHHVASQIASLYWSTVSQETQNTATFSKGICQSTDLSKHGNIVKLPLELEAQDVTEEQNESSIRLTLLLYRYQELRKRLASLDEQRQQRKRRLDQLNHLRRLLEPFQEPRSDIQPNLVTSDGELVQELEKMRMLVARVGGRIAQQKKRKSPPENGEYLLPGSERRLEALLHTG</sequence>
<reference evidence="2" key="1">
    <citation type="submission" date="2022-11" db="EMBL/GenBank/DDBJ databases">
        <authorList>
            <person name="Petersen C."/>
        </authorList>
    </citation>
    <scope>NUCLEOTIDE SEQUENCE</scope>
    <source>
        <strain evidence="2">IBT 30761</strain>
    </source>
</reference>
<dbReference type="OrthoDB" id="21214at2759"/>
<dbReference type="AlphaFoldDB" id="A0A9W9JV38"/>